<dbReference type="EMBL" id="BLLF01005616">
    <property type="protein sequence ID" value="GFH31427.1"/>
    <property type="molecule type" value="Genomic_DNA"/>
</dbReference>
<gene>
    <name evidence="2" type="ORF">HaLaN_30473</name>
</gene>
<sequence>KGAAAASLLLRLLIVWLVDCPLAVAALLEPASHLPLLVDLATDNLGASDATLMGVMGPGPDEVAGSGPWDWGFTQLVVRLEGE</sequence>
<proteinExistence type="predicted"/>
<reference evidence="2 3" key="1">
    <citation type="submission" date="2020-02" db="EMBL/GenBank/DDBJ databases">
        <title>Draft genome sequence of Haematococcus lacustris strain NIES-144.</title>
        <authorList>
            <person name="Morimoto D."/>
            <person name="Nakagawa S."/>
            <person name="Yoshida T."/>
            <person name="Sawayama S."/>
        </authorList>
    </citation>
    <scope>NUCLEOTIDE SEQUENCE [LARGE SCALE GENOMIC DNA]</scope>
    <source>
        <strain evidence="2 3">NIES-144</strain>
    </source>
</reference>
<protein>
    <submittedName>
        <fullName evidence="2">Uncharacterized protein</fullName>
    </submittedName>
</protein>
<feature type="signal peptide" evidence="1">
    <location>
        <begin position="1"/>
        <end position="25"/>
    </location>
</feature>
<accession>A0A6A0AHV4</accession>
<dbReference type="InterPro" id="IPR011989">
    <property type="entry name" value="ARM-like"/>
</dbReference>
<dbReference type="AlphaFoldDB" id="A0A6A0AHV4"/>
<feature type="non-terminal residue" evidence="2">
    <location>
        <position position="83"/>
    </location>
</feature>
<evidence type="ECO:0000256" key="1">
    <source>
        <dbReference type="SAM" id="SignalP"/>
    </source>
</evidence>
<dbReference type="Gene3D" id="1.25.10.10">
    <property type="entry name" value="Leucine-rich Repeat Variant"/>
    <property type="match status" value="1"/>
</dbReference>
<name>A0A6A0AHV4_HAELA</name>
<feature type="non-terminal residue" evidence="2">
    <location>
        <position position="1"/>
    </location>
</feature>
<keyword evidence="1" id="KW-0732">Signal</keyword>
<keyword evidence="3" id="KW-1185">Reference proteome</keyword>
<organism evidence="2 3">
    <name type="scientific">Haematococcus lacustris</name>
    <name type="common">Green alga</name>
    <name type="synonym">Haematococcus pluvialis</name>
    <dbReference type="NCBI Taxonomy" id="44745"/>
    <lineage>
        <taxon>Eukaryota</taxon>
        <taxon>Viridiplantae</taxon>
        <taxon>Chlorophyta</taxon>
        <taxon>core chlorophytes</taxon>
        <taxon>Chlorophyceae</taxon>
        <taxon>CS clade</taxon>
        <taxon>Chlamydomonadales</taxon>
        <taxon>Haematococcaceae</taxon>
        <taxon>Haematococcus</taxon>
    </lineage>
</organism>
<comment type="caution">
    <text evidence="2">The sequence shown here is derived from an EMBL/GenBank/DDBJ whole genome shotgun (WGS) entry which is preliminary data.</text>
</comment>
<evidence type="ECO:0000313" key="2">
    <source>
        <dbReference type="EMBL" id="GFH31427.1"/>
    </source>
</evidence>
<dbReference type="Proteomes" id="UP000485058">
    <property type="component" value="Unassembled WGS sequence"/>
</dbReference>
<feature type="chain" id="PRO_5025576855" evidence="1">
    <location>
        <begin position="26"/>
        <end position="83"/>
    </location>
</feature>
<evidence type="ECO:0000313" key="3">
    <source>
        <dbReference type="Proteomes" id="UP000485058"/>
    </source>
</evidence>